<protein>
    <submittedName>
        <fullName evidence="1">Uncharacterized protein</fullName>
    </submittedName>
</protein>
<sequence length="121" mass="13693">MNYLRKEYLPFLVTRVGHSSVTENRRQLNNFDRLLAERLQGKLLLVLTKSSQVRALPMVVLKCPREEVDALAKELVECITSSDPLACRRRVQDEYQTLNDGKTGAGLQGCNASRETLKKTS</sequence>
<dbReference type="EMBL" id="LKCI01000058">
    <property type="protein sequence ID" value="KTC58089.1"/>
    <property type="molecule type" value="Genomic_DNA"/>
</dbReference>
<comment type="caution">
    <text evidence="1">The sequence shown here is derived from an EMBL/GenBank/DDBJ whole genome shotgun (WGS) entry which is preliminary data.</text>
</comment>
<reference evidence="1 2" key="1">
    <citation type="submission" date="2015-09" db="EMBL/GenBank/DDBJ databases">
        <title>Genome sequence of ICMP 19499.</title>
        <authorList>
            <person name="Visnovsky S.B."/>
            <person name="Lu A."/>
            <person name="Panda P."/>
            <person name="Pitman A.R."/>
        </authorList>
    </citation>
    <scope>NUCLEOTIDE SEQUENCE [LARGE SCALE GENOMIC DNA]</scope>
    <source>
        <strain evidence="1 2">ICMP 19499</strain>
    </source>
</reference>
<proteinExistence type="predicted"/>
<evidence type="ECO:0000313" key="2">
    <source>
        <dbReference type="Proteomes" id="UP000054513"/>
    </source>
</evidence>
<dbReference type="Proteomes" id="UP000054513">
    <property type="component" value="Unassembled WGS sequence"/>
</dbReference>
<organism evidence="1 2">
    <name type="scientific">Pseudomonas savastanoi</name>
    <name type="common">Pseudomonas syringae pv. savastanoi</name>
    <dbReference type="NCBI Taxonomy" id="29438"/>
    <lineage>
        <taxon>Bacteria</taxon>
        <taxon>Pseudomonadati</taxon>
        <taxon>Pseudomonadota</taxon>
        <taxon>Gammaproteobacteria</taxon>
        <taxon>Pseudomonadales</taxon>
        <taxon>Pseudomonadaceae</taxon>
        <taxon>Pseudomonas</taxon>
    </lineage>
</organism>
<gene>
    <name evidence="1" type="ORF">AO287_11595</name>
</gene>
<accession>A0AAW3LXJ8</accession>
<name>A0AAW3LXJ8_PSESS</name>
<dbReference type="AlphaFoldDB" id="A0AAW3LXJ8"/>
<evidence type="ECO:0000313" key="1">
    <source>
        <dbReference type="EMBL" id="KTC58089.1"/>
    </source>
</evidence>